<proteinExistence type="predicted"/>
<keyword evidence="1" id="KW-0808">Transferase</keyword>
<accession>A0A2U1MT03</accession>
<comment type="caution">
    <text evidence="1">The sequence shown here is derived from an EMBL/GenBank/DDBJ whole genome shotgun (WGS) entry which is preliminary data.</text>
</comment>
<name>A0A2U1MT03_ARTAN</name>
<dbReference type="EMBL" id="PKPP01004438">
    <property type="protein sequence ID" value="PWA64362.1"/>
    <property type="molecule type" value="Genomic_DNA"/>
</dbReference>
<dbReference type="Proteomes" id="UP000245207">
    <property type="component" value="Unassembled WGS sequence"/>
</dbReference>
<evidence type="ECO:0000313" key="2">
    <source>
        <dbReference type="Proteomes" id="UP000245207"/>
    </source>
</evidence>
<reference evidence="1 2" key="1">
    <citation type="journal article" date="2018" name="Mol. Plant">
        <title>The genome of Artemisia annua provides insight into the evolution of Asteraceae family and artemisinin biosynthesis.</title>
        <authorList>
            <person name="Shen Q."/>
            <person name="Zhang L."/>
            <person name="Liao Z."/>
            <person name="Wang S."/>
            <person name="Yan T."/>
            <person name="Shi P."/>
            <person name="Liu M."/>
            <person name="Fu X."/>
            <person name="Pan Q."/>
            <person name="Wang Y."/>
            <person name="Lv Z."/>
            <person name="Lu X."/>
            <person name="Zhang F."/>
            <person name="Jiang W."/>
            <person name="Ma Y."/>
            <person name="Chen M."/>
            <person name="Hao X."/>
            <person name="Li L."/>
            <person name="Tang Y."/>
            <person name="Lv G."/>
            <person name="Zhou Y."/>
            <person name="Sun X."/>
            <person name="Brodelius P.E."/>
            <person name="Rose J.K.C."/>
            <person name="Tang K."/>
        </authorList>
    </citation>
    <scope>NUCLEOTIDE SEQUENCE [LARGE SCALE GENOMIC DNA]</scope>
    <source>
        <strain evidence="2">cv. Huhao1</strain>
        <tissue evidence="1">Leaf</tissue>
    </source>
</reference>
<sequence length="315" mass="35455">MGASKVEQKEEKKNRFPMKRILQMETGWYTSLEEAAGAPSSCASDVYLLETSTPFVEDEDLGCLSSSSHHLYFVSVFTLFKLFLLDSEVFSFDDDLLNNVIQGLLSNFAQGLLSLTLGSPDLLCQVITWIWRISQIKNLFRSPEHLSQGLLIILCQGLLNHLLVTLGHVPSYDYPADLASEGELNCLVKGLFYPAHNHVLCASSWAVTRTHFDTLITWLAFHRGYLQTGTDITSRYPSLMFLWSRARVFTCKLADQCVVNLHDSRFQTPQVLYVSESLSVASKMMPPPKALHIELEVINAIYKGITYVYCIVKVG</sequence>
<organism evidence="1 2">
    <name type="scientific">Artemisia annua</name>
    <name type="common">Sweet wormwood</name>
    <dbReference type="NCBI Taxonomy" id="35608"/>
    <lineage>
        <taxon>Eukaryota</taxon>
        <taxon>Viridiplantae</taxon>
        <taxon>Streptophyta</taxon>
        <taxon>Embryophyta</taxon>
        <taxon>Tracheophyta</taxon>
        <taxon>Spermatophyta</taxon>
        <taxon>Magnoliopsida</taxon>
        <taxon>eudicotyledons</taxon>
        <taxon>Gunneridae</taxon>
        <taxon>Pentapetalae</taxon>
        <taxon>asterids</taxon>
        <taxon>campanulids</taxon>
        <taxon>Asterales</taxon>
        <taxon>Asteraceae</taxon>
        <taxon>Asteroideae</taxon>
        <taxon>Anthemideae</taxon>
        <taxon>Artemisiinae</taxon>
        <taxon>Artemisia</taxon>
    </lineage>
</organism>
<evidence type="ECO:0000313" key="1">
    <source>
        <dbReference type="EMBL" id="PWA64362.1"/>
    </source>
</evidence>
<keyword evidence="2" id="KW-1185">Reference proteome</keyword>
<protein>
    <submittedName>
        <fullName evidence="1">Protein kinase-like domain, Coatomer beta' subunit (COPB2), WD40 repeat, conserved site</fullName>
    </submittedName>
</protein>
<gene>
    <name evidence="1" type="ORF">CTI12_AA347040</name>
</gene>
<dbReference type="GO" id="GO:0016301">
    <property type="term" value="F:kinase activity"/>
    <property type="evidence" value="ECO:0007669"/>
    <property type="project" value="UniProtKB-KW"/>
</dbReference>
<keyword evidence="1" id="KW-0418">Kinase</keyword>
<dbReference type="AlphaFoldDB" id="A0A2U1MT03"/>